<proteinExistence type="predicted"/>
<name>A0A9E4ZKP4_9EURY</name>
<organism evidence="1 2">
    <name type="scientific">Methanoculleus formosensis</name>
    <dbReference type="NCBI Taxonomy" id="2590886"/>
    <lineage>
        <taxon>Archaea</taxon>
        <taxon>Methanobacteriati</taxon>
        <taxon>Methanobacteriota</taxon>
        <taxon>Stenosarchaea group</taxon>
        <taxon>Methanomicrobia</taxon>
        <taxon>Methanomicrobiales</taxon>
        <taxon>Methanomicrobiaceae</taxon>
        <taxon>Methanoculleus</taxon>
    </lineage>
</organism>
<keyword evidence="2" id="KW-1185">Reference proteome</keyword>
<protein>
    <submittedName>
        <fullName evidence="1">DUF2098 domain-containing protein</fullName>
    </submittedName>
</protein>
<evidence type="ECO:0000313" key="2">
    <source>
        <dbReference type="Proteomes" id="UP001065682"/>
    </source>
</evidence>
<dbReference type="Proteomes" id="UP001065682">
    <property type="component" value="Unassembled WGS sequence"/>
</dbReference>
<gene>
    <name evidence="1" type="ORF">FKB36_06375</name>
</gene>
<reference evidence="1" key="1">
    <citation type="submission" date="2019-06" db="EMBL/GenBank/DDBJ databases">
        <title>Methanoculleus strain from Tamsui River, Taipei, Taiwan.</title>
        <authorList>
            <person name="You Y.-T."/>
            <person name="Chen S.-C."/>
            <person name="Lai S.-J."/>
            <person name="Lee Y.-C."/>
            <person name="Lai M.-C."/>
        </authorList>
    </citation>
    <scope>NUCLEOTIDE SEQUENCE</scope>
    <source>
        <strain evidence="1">Afa-1</strain>
    </source>
</reference>
<dbReference type="EMBL" id="VHLL01000002">
    <property type="protein sequence ID" value="MCT8337132.1"/>
    <property type="molecule type" value="Genomic_DNA"/>
</dbReference>
<accession>A0A9E4ZKP4</accession>
<comment type="caution">
    <text evidence="1">The sequence shown here is derived from an EMBL/GenBank/DDBJ whole genome shotgun (WGS) entry which is preliminary data.</text>
</comment>
<sequence length="103" mass="11582">MADILPRMSADEMAVGAVVRYPRTGTTGKVVRIEEIDGRRYAEIDSTGLYYRVDELIGADKTTGKAERGERSLEDYLKEHRELQEQLEEVWEVGTDRSCEGGG</sequence>
<dbReference type="AlphaFoldDB" id="A0A9E4ZKP4"/>
<dbReference type="InterPro" id="IPR019209">
    <property type="entry name" value="DUF2098"/>
</dbReference>
<dbReference type="Pfam" id="PF09871">
    <property type="entry name" value="DUF2098"/>
    <property type="match status" value="1"/>
</dbReference>
<evidence type="ECO:0000313" key="1">
    <source>
        <dbReference type="EMBL" id="MCT8337132.1"/>
    </source>
</evidence>